<evidence type="ECO:0000313" key="6">
    <source>
        <dbReference type="Proteomes" id="UP000664132"/>
    </source>
</evidence>
<keyword evidence="6" id="KW-1185">Reference proteome</keyword>
<proteinExistence type="predicted"/>
<evidence type="ECO:0000259" key="4">
    <source>
        <dbReference type="PROSITE" id="PS51791"/>
    </source>
</evidence>
<feature type="compositionally biased region" description="Acidic residues" evidence="1">
    <location>
        <begin position="124"/>
        <end position="135"/>
    </location>
</feature>
<dbReference type="PROSITE" id="PS50275">
    <property type="entry name" value="SAC"/>
    <property type="match status" value="1"/>
</dbReference>
<dbReference type="GO" id="GO:0046856">
    <property type="term" value="P:phosphatidylinositol dephosphorylation"/>
    <property type="evidence" value="ECO:0007669"/>
    <property type="project" value="TreeGrafter"/>
</dbReference>
<feature type="domain" description="HSac2" evidence="4">
    <location>
        <begin position="723"/>
        <end position="876"/>
    </location>
</feature>
<evidence type="ECO:0000256" key="2">
    <source>
        <dbReference type="SAM" id="SignalP"/>
    </source>
</evidence>
<dbReference type="OrthoDB" id="405996at2759"/>
<dbReference type="GO" id="GO:0005783">
    <property type="term" value="C:endoplasmic reticulum"/>
    <property type="evidence" value="ECO:0007669"/>
    <property type="project" value="TreeGrafter"/>
</dbReference>
<dbReference type="PROSITE" id="PS51791">
    <property type="entry name" value="HSAC2"/>
    <property type="match status" value="1"/>
</dbReference>
<reference evidence="5" key="1">
    <citation type="submission" date="2021-02" db="EMBL/GenBank/DDBJ databases">
        <title>Genome sequence Cadophora malorum strain M34.</title>
        <authorList>
            <person name="Stefanovic E."/>
            <person name="Vu D."/>
            <person name="Scully C."/>
            <person name="Dijksterhuis J."/>
            <person name="Roader J."/>
            <person name="Houbraken J."/>
        </authorList>
    </citation>
    <scope>NUCLEOTIDE SEQUENCE</scope>
    <source>
        <strain evidence="5">M34</strain>
    </source>
</reference>
<comment type="caution">
    <text evidence="5">The sequence shown here is derived from an EMBL/GenBank/DDBJ whole genome shotgun (WGS) entry which is preliminary data.</text>
</comment>
<feature type="region of interest" description="Disordered" evidence="1">
    <location>
        <begin position="357"/>
        <end position="378"/>
    </location>
</feature>
<dbReference type="Pfam" id="PF02383">
    <property type="entry name" value="Syja_N"/>
    <property type="match status" value="1"/>
</dbReference>
<dbReference type="PANTHER" id="PTHR45662">
    <property type="entry name" value="PHOSPHATIDYLINOSITIDE PHOSPHATASE SAC1"/>
    <property type="match status" value="1"/>
</dbReference>
<keyword evidence="2" id="KW-0732">Signal</keyword>
<dbReference type="InterPro" id="IPR022158">
    <property type="entry name" value="Inositol_phosphatase"/>
</dbReference>
<dbReference type="Pfam" id="PF12456">
    <property type="entry name" value="hSac2"/>
    <property type="match status" value="1"/>
</dbReference>
<dbReference type="GO" id="GO:0043812">
    <property type="term" value="F:phosphatidylinositol-4-phosphate phosphatase activity"/>
    <property type="evidence" value="ECO:0007669"/>
    <property type="project" value="TreeGrafter"/>
</dbReference>
<evidence type="ECO:0000313" key="5">
    <source>
        <dbReference type="EMBL" id="KAG4423819.1"/>
    </source>
</evidence>
<feature type="chain" id="PRO_5034363071" description="SacI domain-containing protein" evidence="2">
    <location>
        <begin position="25"/>
        <end position="972"/>
    </location>
</feature>
<gene>
    <name evidence="5" type="ORF">IFR04_003115</name>
</gene>
<accession>A0A8H8BU54</accession>
<name>A0A8H8BU54_9HELO</name>
<protein>
    <recommendedName>
        <fullName evidence="7">SacI domain-containing protein</fullName>
    </recommendedName>
</protein>
<evidence type="ECO:0008006" key="7">
    <source>
        <dbReference type="Google" id="ProtNLM"/>
    </source>
</evidence>
<sequence length="972" mass="107148">MPGLARKLLIFAAVDGLLITETRPGRPTTKIAYKDNSITQVPRDGAHVESSEKGFEAFGLVGVLTVSKSSFLITIVRRQQVAQIQGKAVYCITDVALTPLSSKTEAERSIANTKALQHRRDGDLSMDESDTDGEEASIPTRISDDVEDDSLPPSSALTSQPHRRTTSVAEDVIARKGGYGRFAQKWFSKKGWTADQRRNLGMTSAESNVDSPDVQGSGDLRAKAEDLPDTDEHSGDSMDVVDSLLPKILRTTQILFGSSQSFFFSYDHDLTRSFANRNTSDIDGPLHTRVDPTFWWNRHIIQPFVDSGQSSLVLPLIQGFVGQRSFEMDPNPPKSIVGVDGAAKSSVELVDLFANQKSHQTSDHEDGSEPKSSDGSASNKSFLLTLISRRSVKRAGLRYLRRGIDEDGSTANSVETEQILSDPSWGSGAKVYSFLQIRGSIPVFFSQSPYSFKPVPQLAHSDDTNYSAFSRHFSYLCDRYGSVQAVSLVEKHGAEAIVGDRYEMFMRRFNEESRKGVGFEWFDFHAVCRGMRFENVSLLMDTLGERLDSFGQTIEVDGEQMSKQTGILRTNCMDCLDRTNVVQSACGMRALEGQLKSEGIDMSLQPDQTTQWFNTVWADNGDAISKQVGLTPLNDVLDFKIEIGSPFPDLYASTAALKGDFTRTRKRDFQGAIKDMGLSISRFYSGIVNDYFSQVVIDFLLGTVSSVVFEDFEANMMSSDPGMSMQKMRQAAIETSQKLVIADEHEELIGGWTLLTPHLPNTIKSVSLEESILLLTDAAVYSVRFDWDAEKVSSFERIDLQHIFQIIYGTYITSTLSAPQVDERHNVGLVIKYKAGADDITRVNTRSMSNIQTRAETDLLAGNSVSGPQSVFKGLTGAAAVPAAQELNVLALKAVPVRSALAGNESRLSEMEQVKGICSEIERMALHGQVVEVGTERKRIIESGDIISLSDARKSTGLLEQLTHSIKKLVWA</sequence>
<evidence type="ECO:0000259" key="3">
    <source>
        <dbReference type="PROSITE" id="PS50275"/>
    </source>
</evidence>
<feature type="region of interest" description="Disordered" evidence="1">
    <location>
        <begin position="103"/>
        <end position="170"/>
    </location>
</feature>
<organism evidence="5 6">
    <name type="scientific">Cadophora malorum</name>
    <dbReference type="NCBI Taxonomy" id="108018"/>
    <lineage>
        <taxon>Eukaryota</taxon>
        <taxon>Fungi</taxon>
        <taxon>Dikarya</taxon>
        <taxon>Ascomycota</taxon>
        <taxon>Pezizomycotina</taxon>
        <taxon>Leotiomycetes</taxon>
        <taxon>Helotiales</taxon>
        <taxon>Ploettnerulaceae</taxon>
        <taxon>Cadophora</taxon>
    </lineage>
</organism>
<feature type="compositionally biased region" description="Basic and acidic residues" evidence="1">
    <location>
        <begin position="220"/>
        <end position="236"/>
    </location>
</feature>
<dbReference type="InterPro" id="IPR002013">
    <property type="entry name" value="SAC_dom"/>
</dbReference>
<dbReference type="AlphaFoldDB" id="A0A8H8BU54"/>
<feature type="domain" description="SAC" evidence="3">
    <location>
        <begin position="258"/>
        <end position="630"/>
    </location>
</feature>
<feature type="compositionally biased region" description="Basic and acidic residues" evidence="1">
    <location>
        <begin position="360"/>
        <end position="372"/>
    </location>
</feature>
<dbReference type="InterPro" id="IPR034753">
    <property type="entry name" value="hSac2"/>
</dbReference>
<evidence type="ECO:0000256" key="1">
    <source>
        <dbReference type="SAM" id="MobiDB-lite"/>
    </source>
</evidence>
<dbReference type="EMBL" id="JAFJYH010000029">
    <property type="protein sequence ID" value="KAG4423819.1"/>
    <property type="molecule type" value="Genomic_DNA"/>
</dbReference>
<dbReference type="PANTHER" id="PTHR45662:SF7">
    <property type="entry name" value="SACI DOMAIN PROTEIN (AFU_ORTHOLOGUE AFUA_1G15890)"/>
    <property type="match status" value="1"/>
</dbReference>
<feature type="signal peptide" evidence="2">
    <location>
        <begin position="1"/>
        <end position="24"/>
    </location>
</feature>
<dbReference type="Proteomes" id="UP000664132">
    <property type="component" value="Unassembled WGS sequence"/>
</dbReference>
<feature type="region of interest" description="Disordered" evidence="1">
    <location>
        <begin position="202"/>
        <end position="237"/>
    </location>
</feature>